<organism evidence="1 3">
    <name type="scientific">Enterococcus faecalis</name>
    <name type="common">Streptococcus faecalis</name>
    <dbReference type="NCBI Taxonomy" id="1351"/>
    <lineage>
        <taxon>Bacteria</taxon>
        <taxon>Bacillati</taxon>
        <taxon>Bacillota</taxon>
        <taxon>Bacilli</taxon>
        <taxon>Lactobacillales</taxon>
        <taxon>Enterococcaceae</taxon>
        <taxon>Enterococcus</taxon>
    </lineage>
</organism>
<proteinExistence type="predicted"/>
<reference evidence="1 3" key="1">
    <citation type="submission" date="2018-04" db="EMBL/GenBank/DDBJ databases">
        <authorList>
            <person name="Van Tyne D."/>
        </authorList>
    </citation>
    <scope>NUCLEOTIDE SEQUENCE [LARGE SCALE GENOMIC DNA]</scope>
    <source>
        <strain evidence="1 3">B2535</strain>
    </source>
</reference>
<gene>
    <name evidence="1" type="ORF">DAI13_14350</name>
    <name evidence="2" type="ORF">NCTC13379_01340</name>
</gene>
<dbReference type="EMBL" id="UGIX01000001">
    <property type="protein sequence ID" value="STP64845.1"/>
    <property type="molecule type" value="Genomic_DNA"/>
</dbReference>
<name>A0A1Q1FW75_ENTFL</name>
<dbReference type="EMBL" id="PZZH01000001">
    <property type="protein sequence ID" value="PTN78876.1"/>
    <property type="molecule type" value="Genomic_DNA"/>
</dbReference>
<dbReference type="RefSeq" id="WP_002399521.1">
    <property type="nucleotide sequence ID" value="NZ_BLPO01000010.1"/>
</dbReference>
<evidence type="ECO:0000313" key="1">
    <source>
        <dbReference type="EMBL" id="PTN78876.1"/>
    </source>
</evidence>
<protein>
    <submittedName>
        <fullName evidence="1">Uncharacterized protein</fullName>
    </submittedName>
</protein>
<accession>A0A1Q1FW75</accession>
<sequence length="171" mass="20398">MNGKLTLEEFYKKMSSEIYRKVKLKYKKKDLDDRFSQVLHNSSFRFIYRKYQNRPDSLLTYQESEMELDKNLDGLVDEVLKGLTNVRQIDFSEYLETVKRATFKRCSEKTTKYFSSQDFNSIFREECFDFVKSAFKRDSDGESVICCDDLDILMEIVVKDCVEKVMRVINK</sequence>
<dbReference type="AlphaFoldDB" id="A0A1Q1FW75"/>
<reference evidence="2 4" key="2">
    <citation type="submission" date="2018-06" db="EMBL/GenBank/DDBJ databases">
        <authorList>
            <consortium name="Pathogen Informatics"/>
            <person name="Doyle S."/>
        </authorList>
    </citation>
    <scope>NUCLEOTIDE SEQUENCE [LARGE SCALE GENOMIC DNA]</scope>
    <source>
        <strain evidence="2 4">NCTC13379</strain>
    </source>
</reference>
<comment type="caution">
    <text evidence="1">The sequence shown here is derived from an EMBL/GenBank/DDBJ whole genome shotgun (WGS) entry which is preliminary data.</text>
</comment>
<evidence type="ECO:0000313" key="2">
    <source>
        <dbReference type="EMBL" id="STP64845.1"/>
    </source>
</evidence>
<dbReference type="Proteomes" id="UP000254396">
    <property type="component" value="Unassembled WGS sequence"/>
</dbReference>
<evidence type="ECO:0000313" key="4">
    <source>
        <dbReference type="Proteomes" id="UP000254396"/>
    </source>
</evidence>
<dbReference type="Proteomes" id="UP000244140">
    <property type="component" value="Unassembled WGS sequence"/>
</dbReference>
<evidence type="ECO:0000313" key="3">
    <source>
        <dbReference type="Proteomes" id="UP000244140"/>
    </source>
</evidence>